<feature type="compositionally biased region" description="Low complexity" evidence="2">
    <location>
        <begin position="173"/>
        <end position="184"/>
    </location>
</feature>
<evidence type="ECO:0000256" key="1">
    <source>
        <dbReference type="ARBA" id="ARBA00006725"/>
    </source>
</evidence>
<dbReference type="RefSeq" id="XP_020908827.1">
    <property type="nucleotide sequence ID" value="XM_021053168.2"/>
</dbReference>
<dbReference type="OrthoDB" id="10036177at2759"/>
<dbReference type="GeneID" id="110246794"/>
<dbReference type="Proteomes" id="UP000887567">
    <property type="component" value="Unplaced"/>
</dbReference>
<feature type="region of interest" description="Disordered" evidence="2">
    <location>
        <begin position="1"/>
        <end position="30"/>
    </location>
</feature>
<dbReference type="PANTHER" id="PTHR22227">
    <property type="entry name" value="FAMILY WITH SEQUENCE SIMILARITY 122B ISOFORM X1"/>
    <property type="match status" value="1"/>
</dbReference>
<evidence type="ECO:0000256" key="2">
    <source>
        <dbReference type="SAM" id="MobiDB-lite"/>
    </source>
</evidence>
<organism evidence="3 4">
    <name type="scientific">Exaiptasia diaphana</name>
    <name type="common">Tropical sea anemone</name>
    <name type="synonym">Aiptasia pulchella</name>
    <dbReference type="NCBI Taxonomy" id="2652724"/>
    <lineage>
        <taxon>Eukaryota</taxon>
        <taxon>Metazoa</taxon>
        <taxon>Cnidaria</taxon>
        <taxon>Anthozoa</taxon>
        <taxon>Hexacorallia</taxon>
        <taxon>Actiniaria</taxon>
        <taxon>Aiptasiidae</taxon>
        <taxon>Exaiptasia</taxon>
    </lineage>
</organism>
<dbReference type="InterPro" id="IPR026716">
    <property type="entry name" value="PBIR1/2/3"/>
</dbReference>
<feature type="region of interest" description="Disordered" evidence="2">
    <location>
        <begin position="135"/>
        <end position="209"/>
    </location>
</feature>
<dbReference type="AlphaFoldDB" id="A0A913XS35"/>
<accession>A0A913XS35</accession>
<sequence>MLSLRVMAANEMETDDHSHLPASNGLRRSNSAPNISVAVCTHNTPTFRSISLPRQRRFSVTLTNQNPIPVSPASRLTQIRRDESIDDMAREVQKENEINTTFHLSHDLGESMHLDNDKHDSPMHERRDSFECTTEMFPSPAPSSPSPTRGGWRTATISARNGRSMTPSPIPSPTRTTVTMPTRRSLSPVCLRPSMLSPTNLKRKGPPNYGPDLGVSPSKKVYDGPSNSSSLEGPCETAHLNFDDINYLNIDHNISHATNSTSSTTISSVANHQSVSPMMVNDATHRMAFVSPYHRSRFTPPRSPLAGPAISHAHTDNPVPIVTTQSCFTFAPVRD</sequence>
<protein>
    <submittedName>
        <fullName evidence="3">Uncharacterized protein</fullName>
    </submittedName>
</protein>
<dbReference type="OMA" id="HNISHAT"/>
<proteinExistence type="inferred from homology"/>
<dbReference type="PANTHER" id="PTHR22227:SF6">
    <property type="entry name" value="FAMILY WITH SEQUENCE SIMILARITY 122B ISOFORM X1"/>
    <property type="match status" value="1"/>
</dbReference>
<comment type="similarity">
    <text evidence="1">Belongs to the FAM122 family.</text>
</comment>
<name>A0A913XS35_EXADI</name>
<dbReference type="GO" id="GO:0004865">
    <property type="term" value="F:protein serine/threonine phosphatase inhibitor activity"/>
    <property type="evidence" value="ECO:0007669"/>
    <property type="project" value="InterPro"/>
</dbReference>
<evidence type="ECO:0000313" key="3">
    <source>
        <dbReference type="EnsemblMetazoa" id="XP_020908827.1"/>
    </source>
</evidence>
<keyword evidence="4" id="KW-1185">Reference proteome</keyword>
<dbReference type="KEGG" id="epa:110246794"/>
<reference evidence="3" key="1">
    <citation type="submission" date="2022-11" db="UniProtKB">
        <authorList>
            <consortium name="EnsemblMetazoa"/>
        </authorList>
    </citation>
    <scope>IDENTIFICATION</scope>
</reference>
<dbReference type="EnsemblMetazoa" id="XM_021053168.2">
    <property type="protein sequence ID" value="XP_020908827.1"/>
    <property type="gene ID" value="LOC110246794"/>
</dbReference>
<evidence type="ECO:0000313" key="4">
    <source>
        <dbReference type="Proteomes" id="UP000887567"/>
    </source>
</evidence>